<dbReference type="InterPro" id="IPR014036">
    <property type="entry name" value="DeoR-like_C"/>
</dbReference>
<dbReference type="Gene3D" id="1.10.10.10">
    <property type="entry name" value="Winged helix-like DNA-binding domain superfamily/Winged helix DNA-binding domain"/>
    <property type="match status" value="1"/>
</dbReference>
<dbReference type="GO" id="GO:0003677">
    <property type="term" value="F:DNA binding"/>
    <property type="evidence" value="ECO:0007669"/>
    <property type="project" value="UniProtKB-KW"/>
</dbReference>
<keyword evidence="2" id="KW-0238">DNA-binding</keyword>
<dbReference type="InterPro" id="IPR050313">
    <property type="entry name" value="Carb_Metab_HTH_regulators"/>
</dbReference>
<evidence type="ECO:0000313" key="6">
    <source>
        <dbReference type="Proteomes" id="UP000601171"/>
    </source>
</evidence>
<dbReference type="InterPro" id="IPR036388">
    <property type="entry name" value="WH-like_DNA-bd_sf"/>
</dbReference>
<evidence type="ECO:0000256" key="3">
    <source>
        <dbReference type="ARBA" id="ARBA00023163"/>
    </source>
</evidence>
<dbReference type="InterPro" id="IPR001034">
    <property type="entry name" value="DeoR_HTH"/>
</dbReference>
<dbReference type="SUPFAM" id="SSF46785">
    <property type="entry name" value="Winged helix' DNA-binding domain"/>
    <property type="match status" value="1"/>
</dbReference>
<keyword evidence="6" id="KW-1185">Reference proteome</keyword>
<dbReference type="GO" id="GO:0003700">
    <property type="term" value="F:DNA-binding transcription factor activity"/>
    <property type="evidence" value="ECO:0007669"/>
    <property type="project" value="InterPro"/>
</dbReference>
<gene>
    <name evidence="5" type="ORF">H8707_12220</name>
</gene>
<evidence type="ECO:0000259" key="4">
    <source>
        <dbReference type="PROSITE" id="PS51000"/>
    </source>
</evidence>
<dbReference type="PROSITE" id="PS00894">
    <property type="entry name" value="HTH_DEOR_1"/>
    <property type="match status" value="1"/>
</dbReference>
<evidence type="ECO:0000313" key="5">
    <source>
        <dbReference type="EMBL" id="MBC8588980.1"/>
    </source>
</evidence>
<feature type="domain" description="HTH deoR-type" evidence="4">
    <location>
        <begin position="3"/>
        <end position="58"/>
    </location>
</feature>
<protein>
    <submittedName>
        <fullName evidence="5">DeoR/GlpR transcriptional regulator</fullName>
    </submittedName>
</protein>
<accession>A0A926EUY2</accession>
<dbReference type="PRINTS" id="PR00037">
    <property type="entry name" value="HTHLACR"/>
</dbReference>
<proteinExistence type="predicted"/>
<organism evidence="5 6">
    <name type="scientific">Paratissierella segnis</name>
    <dbReference type="NCBI Taxonomy" id="2763679"/>
    <lineage>
        <taxon>Bacteria</taxon>
        <taxon>Bacillati</taxon>
        <taxon>Bacillota</taxon>
        <taxon>Tissierellia</taxon>
        <taxon>Tissierellales</taxon>
        <taxon>Tissierellaceae</taxon>
        <taxon>Paratissierella</taxon>
    </lineage>
</organism>
<dbReference type="InterPro" id="IPR037171">
    <property type="entry name" value="NagB/RpiA_transferase-like"/>
</dbReference>
<dbReference type="Pfam" id="PF08220">
    <property type="entry name" value="HTH_DeoR"/>
    <property type="match status" value="1"/>
</dbReference>
<dbReference type="InterPro" id="IPR018356">
    <property type="entry name" value="Tscrpt_reg_HTH_DeoR_CS"/>
</dbReference>
<dbReference type="SUPFAM" id="SSF100950">
    <property type="entry name" value="NagB/RpiA/CoA transferase-like"/>
    <property type="match status" value="1"/>
</dbReference>
<dbReference type="SMART" id="SM01134">
    <property type="entry name" value="DeoRC"/>
    <property type="match status" value="1"/>
</dbReference>
<dbReference type="Proteomes" id="UP000601171">
    <property type="component" value="Unassembled WGS sequence"/>
</dbReference>
<dbReference type="InterPro" id="IPR036390">
    <property type="entry name" value="WH_DNA-bd_sf"/>
</dbReference>
<reference evidence="5" key="1">
    <citation type="submission" date="2020-08" db="EMBL/GenBank/DDBJ databases">
        <title>Genome public.</title>
        <authorList>
            <person name="Liu C."/>
            <person name="Sun Q."/>
        </authorList>
    </citation>
    <scope>NUCLEOTIDE SEQUENCE</scope>
    <source>
        <strain evidence="5">BX21</strain>
    </source>
</reference>
<dbReference type="PROSITE" id="PS51000">
    <property type="entry name" value="HTH_DEOR_2"/>
    <property type="match status" value="1"/>
</dbReference>
<evidence type="ECO:0000256" key="1">
    <source>
        <dbReference type="ARBA" id="ARBA00023015"/>
    </source>
</evidence>
<comment type="caution">
    <text evidence="5">The sequence shown here is derived from an EMBL/GenBank/DDBJ whole genome shotgun (WGS) entry which is preliminary data.</text>
</comment>
<sequence>MFAIERIRIIKNYLYTKKKASVNELSQMLNVSEVTIRKDLEKLEEEGFLIRTHGGAVLKKQEKPKNTFSDYNGIAISDSQFGVLYDEIANIAIHIIENGDVIMLTNGIINYHIAKKLKEKKNITVLTNDLLISIEASSSSSNKAVLLGGDVDFDTKVTYGALTVLNIQKFFVNKLFIEVDGIDAETGISVSNMDKANLINSILPNSREKIVLCLASNFNKTAFYNISNINIADKIVTNPNIDDYYKKLLSNNGIQLYTSINAVEGGSHL</sequence>
<keyword evidence="1" id="KW-0805">Transcription regulation</keyword>
<evidence type="ECO:0000256" key="2">
    <source>
        <dbReference type="ARBA" id="ARBA00023125"/>
    </source>
</evidence>
<dbReference type="PANTHER" id="PTHR30363">
    <property type="entry name" value="HTH-TYPE TRANSCRIPTIONAL REGULATOR SRLR-RELATED"/>
    <property type="match status" value="1"/>
</dbReference>
<dbReference type="EMBL" id="JACRTG010000029">
    <property type="protein sequence ID" value="MBC8588980.1"/>
    <property type="molecule type" value="Genomic_DNA"/>
</dbReference>
<dbReference type="PANTHER" id="PTHR30363:SF46">
    <property type="entry name" value="LYSR FAMILY TRANSCRIPTIONAL REGULATOR"/>
    <property type="match status" value="1"/>
</dbReference>
<dbReference type="AlphaFoldDB" id="A0A926EUY2"/>
<dbReference type="SMART" id="SM00420">
    <property type="entry name" value="HTH_DEOR"/>
    <property type="match status" value="1"/>
</dbReference>
<keyword evidence="3" id="KW-0804">Transcription</keyword>
<name>A0A926EUY2_9FIRM</name>
<dbReference type="Pfam" id="PF00455">
    <property type="entry name" value="DeoRC"/>
    <property type="match status" value="1"/>
</dbReference>